<dbReference type="PANTHER" id="PTHR22796">
    <property type="entry name" value="URG4-RELATED"/>
    <property type="match status" value="1"/>
</dbReference>
<dbReference type="Gene3D" id="3.40.50.300">
    <property type="entry name" value="P-loop containing nucleotide triphosphate hydrolases"/>
    <property type="match status" value="1"/>
</dbReference>
<dbReference type="SUPFAM" id="SSF52540">
    <property type="entry name" value="P-loop containing nucleoside triphosphate hydrolases"/>
    <property type="match status" value="1"/>
</dbReference>
<accession>A0A024UFK5</accession>
<dbReference type="PANTHER" id="PTHR22796:SF1">
    <property type="entry name" value="VWFA DOMAIN-CONTAINING PROTEIN"/>
    <property type="match status" value="1"/>
</dbReference>
<evidence type="ECO:0000259" key="1">
    <source>
        <dbReference type="PROSITE" id="PS50234"/>
    </source>
</evidence>
<proteinExistence type="predicted"/>
<feature type="domain" description="VWFA" evidence="1">
    <location>
        <begin position="1773"/>
        <end position="1949"/>
    </location>
</feature>
<gene>
    <name evidence="2" type="ORF">H310_04189</name>
</gene>
<dbReference type="InterPro" id="IPR002035">
    <property type="entry name" value="VWF_A"/>
</dbReference>
<evidence type="ECO:0000313" key="2">
    <source>
        <dbReference type="EMBL" id="ETW05196.1"/>
    </source>
</evidence>
<dbReference type="GeneID" id="20081239"/>
<dbReference type="CDD" id="cd00198">
    <property type="entry name" value="vWFA"/>
    <property type="match status" value="1"/>
</dbReference>
<dbReference type="STRING" id="157072.A0A024UFK5"/>
<dbReference type="PROSITE" id="PS50234">
    <property type="entry name" value="VWFA"/>
    <property type="match status" value="1"/>
</dbReference>
<name>A0A024UFK5_9STRA</name>
<dbReference type="eggNOG" id="ENOG502QUF5">
    <property type="taxonomic scope" value="Eukaryota"/>
</dbReference>
<dbReference type="RefSeq" id="XP_008866634.1">
    <property type="nucleotide sequence ID" value="XM_008868412.1"/>
</dbReference>
<dbReference type="SUPFAM" id="SSF53300">
    <property type="entry name" value="vWA-like"/>
    <property type="match status" value="1"/>
</dbReference>
<organism evidence="2">
    <name type="scientific">Aphanomyces invadans</name>
    <dbReference type="NCBI Taxonomy" id="157072"/>
    <lineage>
        <taxon>Eukaryota</taxon>
        <taxon>Sar</taxon>
        <taxon>Stramenopiles</taxon>
        <taxon>Oomycota</taxon>
        <taxon>Saprolegniomycetes</taxon>
        <taxon>Saprolegniales</taxon>
        <taxon>Verrucalvaceae</taxon>
        <taxon>Aphanomyces</taxon>
    </lineage>
</organism>
<dbReference type="InterPro" id="IPR036465">
    <property type="entry name" value="vWFA_dom_sf"/>
</dbReference>
<dbReference type="InterPro" id="IPR027417">
    <property type="entry name" value="P-loop_NTPase"/>
</dbReference>
<reference evidence="2" key="1">
    <citation type="submission" date="2013-12" db="EMBL/GenBank/DDBJ databases">
        <title>The Genome Sequence of Aphanomyces invadans NJM9701.</title>
        <authorList>
            <consortium name="The Broad Institute Genomics Platform"/>
            <person name="Russ C."/>
            <person name="Tyler B."/>
            <person name="van West P."/>
            <person name="Dieguez-Uribeondo J."/>
            <person name="Young S.K."/>
            <person name="Zeng Q."/>
            <person name="Gargeya S."/>
            <person name="Fitzgerald M."/>
            <person name="Abouelleil A."/>
            <person name="Alvarado L."/>
            <person name="Chapman S.B."/>
            <person name="Gainer-Dewar J."/>
            <person name="Goldberg J."/>
            <person name="Griggs A."/>
            <person name="Gujja S."/>
            <person name="Hansen M."/>
            <person name="Howarth C."/>
            <person name="Imamovic A."/>
            <person name="Ireland A."/>
            <person name="Larimer J."/>
            <person name="McCowan C."/>
            <person name="Murphy C."/>
            <person name="Pearson M."/>
            <person name="Poon T.W."/>
            <person name="Priest M."/>
            <person name="Roberts A."/>
            <person name="Saif S."/>
            <person name="Shea T."/>
            <person name="Sykes S."/>
            <person name="Wortman J."/>
            <person name="Nusbaum C."/>
            <person name="Birren B."/>
        </authorList>
    </citation>
    <scope>NUCLEOTIDE SEQUENCE [LARGE SCALE GENOMIC DNA]</scope>
    <source>
        <strain evidence="2">NJM9701</strain>
    </source>
</reference>
<dbReference type="Pfam" id="PF00092">
    <property type="entry name" value="VWA"/>
    <property type="match status" value="1"/>
</dbReference>
<dbReference type="EMBL" id="KI913957">
    <property type="protein sequence ID" value="ETW05196.1"/>
    <property type="molecule type" value="Genomic_DNA"/>
</dbReference>
<sequence length="1962" mass="217294">MTRLRGVACSYETLPCYHILSLLAPNEDGIAIFHPTLVEHEVYRVLRAMHVLPHANSHEATATSQANLVGQHVNEGALAQAKSMEVMAYFGKQAAVQRQLTLDGWWDKTLSKHIQSDEEGVYAMLQGAGGGVRVVLFAWLTDESFGPMLLRERATYVLRFLTTLTSNVVGCMTEADVSQAKDALSAGDVGSLSSATKKYSVSFSIQSAQVVDEKVECHPRYVNKLGVPYQGAALVPSQGGVYMVTVATDASVTTKQRHDRFQNPDAFGSWLLSCLQSHVVSFERPIPRPWMACALKQSGRLPVQELDAITPDSILEAIALESVASVQTLLEELQKRCTDNAAIVFQVNLQSTAQQVAANDALSKDLKLLKGWYLSLGRYPQPNLLNYENRVDDYVNMAFGNVLHQSQGKARGGMLSTMFSYYFAWSPRIRFPYDGNDADVWRALEEARSIAMTRHQEWCRLLYTATNDRGLIQYLVEGFKAEKLKTRTIADEVKRYKGETIHDAFTTMVGASNSQRPSRLELTVRHQNNDTISYVEQCVQEKAEIVRVFDIAEGAPQPKGTMALPVHSKVVLVSRVEDVTVVVYTHPNHDTVETHVVAYKKAAFAKPVLCRVFPNEALLCDFDPTHRNLVVLHCESKVDVYAFNESYKVLESVAAFDLVVLRLAKPFLRLIAFGGDNNGVTVVDHRGALQSYFFRSRQLSKLEKDVVVPGNTKVVKVQGGSVLLLLSQASGVDLEEDMVDVRVRTILTADNTMLPDTVLKVPAGMTWSECSVECVGNVLTCLDGSIAKVHMWELDIVTGKTAWQLHGSSSARGEDNALEGHPLWSLFHLFEKFPVQSVASAASPECQLVSGQLQLHVVGLANHPAIANLLATVMHKLRGLNKDLALLDLPRDLQCHGTSAVPWNGSTVVVSKWVLELLGFVPVQICRARDNQLVILTNGQDEAMQLATATEAHEVAKSIWFGPISSVLQRWTGPVVVLSSMGKQSTGKSYYLNHLTGSSFAISGARCTDGVWLTVRLMGDCLLVVLDFEGLGSFERSAQEDTFLSVLNAAVSRLTVFRIEMRFDKDIDTMFSKFQQGVSLLKGDPRLFRGKLYLNAKDVNPNDQNTVIFEFQSKLEAILNENRADNFVTTMYGGSVEITCCPPLGNVGYYEALREGLELLVKAREAVAYSSGWDFYDCLTMALAKISLLDWTCMEDNLKERLAMEVRGHVRMGLRYGKLAHCNLVDGEPAAYVDKWMTLCSDAEMLDALPPDDCMDFQVDLNEKVEDVMAESKPIFMHFFKLFLEGVDEPRSHVSEKQFDAVWTYLLWRRERRVRLWVASLPSVGREEVDDLDACAVKFKQLLRRCQHTCTECKLGCFECFLHDASVRHDCGTDHKCKGKCTHCASLNEVVECSYAAGHSGYCNCGMKAHTCNERCVLAGASNCDQVCSLEVGHAQPHSCGVKLHCCGEPCAATNCRGQCTLPFEMDHVVHSCGTSRCQQRCVMPDCGNLCADQDHFHADNAKHLCGQAHRCTYDCADDGICEIKVHLEKVTETFAGQRSSFEFSRQEMNGTKRKCSEMVDATATAHESGHGCNSAVHYCDVRCPCCQYFCDKAHGHQGLHRTSHGNMKDTYFVSDSEAVDVQDRKYTAGEQGVAEMCPFFCSKMGRGHVHFMPCRHTAATCVYTATDGRQHCNLKLKPHPERPMDEVLHETYWQTLGWEDPVSSVAEKAAFKLCPYKCDAPDHAADSPSYCVLDAWHPVMDKHDARGQQHGHTVVQGHLFACKHFSSRGLSHHVFVLDASGSMAGAPWNALTDAVHGYLQEQVRKKGLDCGDVVSIVTFSSHGVIVFEAAAIASVVNVSIPFQGRGTDFDTGLRCAIEVLSRNHHNTFAPVLLFFSDGYPNTTDSGVYLADHVAHTFERHGLMSYLVGFGSMNFVCLEKLAVRLKGAFHHAISDIDLLETFKAISVSVHLKSGLVAKGNQL</sequence>
<dbReference type="SMART" id="SM00327">
    <property type="entry name" value="VWA"/>
    <property type="match status" value="1"/>
</dbReference>
<dbReference type="VEuPathDB" id="FungiDB:H310_04189"/>
<dbReference type="OrthoDB" id="2343366at2759"/>
<dbReference type="Gene3D" id="3.40.50.410">
    <property type="entry name" value="von Willebrand factor, type A domain"/>
    <property type="match status" value="1"/>
</dbReference>
<protein>
    <recommendedName>
        <fullName evidence="1">VWFA domain-containing protein</fullName>
    </recommendedName>
</protein>